<dbReference type="SMART" id="SM00132">
    <property type="entry name" value="LIM"/>
    <property type="match status" value="2"/>
</dbReference>
<dbReference type="CDD" id="cd00086">
    <property type="entry name" value="homeodomain"/>
    <property type="match status" value="1"/>
</dbReference>
<evidence type="ECO:0000313" key="16">
    <source>
        <dbReference type="Proteomes" id="UP000054359"/>
    </source>
</evidence>
<evidence type="ECO:0000256" key="1">
    <source>
        <dbReference type="ARBA" id="ARBA00004123"/>
    </source>
</evidence>
<evidence type="ECO:0000256" key="5">
    <source>
        <dbReference type="ARBA" id="ARBA00023038"/>
    </source>
</evidence>
<evidence type="ECO:0000256" key="7">
    <source>
        <dbReference type="ARBA" id="ARBA00023155"/>
    </source>
</evidence>
<dbReference type="InterPro" id="IPR017970">
    <property type="entry name" value="Homeobox_CS"/>
</dbReference>
<evidence type="ECO:0000259" key="14">
    <source>
        <dbReference type="PROSITE" id="PS50071"/>
    </source>
</evidence>
<dbReference type="AlphaFoldDB" id="A0A087T3Z4"/>
<reference evidence="15 16" key="1">
    <citation type="submission" date="2013-11" db="EMBL/GenBank/DDBJ databases">
        <title>Genome sequencing of Stegodyphus mimosarum.</title>
        <authorList>
            <person name="Bechsgaard J."/>
        </authorList>
    </citation>
    <scope>NUCLEOTIDE SEQUENCE [LARGE SCALE GENOMIC DNA]</scope>
</reference>
<proteinExistence type="predicted"/>
<dbReference type="GO" id="GO:0030182">
    <property type="term" value="P:neuron differentiation"/>
    <property type="evidence" value="ECO:0007669"/>
    <property type="project" value="TreeGrafter"/>
</dbReference>
<dbReference type="PANTHER" id="PTHR24208:SF168">
    <property type="entry name" value="PROTEIN APTEROUS"/>
    <property type="match status" value="1"/>
</dbReference>
<dbReference type="STRING" id="407821.A0A087T3Z4"/>
<dbReference type="Pfam" id="PF00046">
    <property type="entry name" value="Homeodomain"/>
    <property type="match status" value="1"/>
</dbReference>
<dbReference type="InterPro" id="IPR009057">
    <property type="entry name" value="Homeodomain-like_sf"/>
</dbReference>
<dbReference type="Pfam" id="PF00412">
    <property type="entry name" value="LIM"/>
    <property type="match status" value="2"/>
</dbReference>
<dbReference type="GO" id="GO:0005634">
    <property type="term" value="C:nucleus"/>
    <property type="evidence" value="ECO:0007669"/>
    <property type="project" value="UniProtKB-SubCell"/>
</dbReference>
<dbReference type="Gene3D" id="2.10.110.10">
    <property type="entry name" value="Cysteine Rich Protein"/>
    <property type="match status" value="2"/>
</dbReference>
<dbReference type="PROSITE" id="PS50071">
    <property type="entry name" value="HOMEOBOX_2"/>
    <property type="match status" value="1"/>
</dbReference>
<keyword evidence="5 10" id="KW-0440">LIM domain</keyword>
<dbReference type="CDD" id="cd09369">
    <property type="entry name" value="LIM1_Lhx2_Lhx9"/>
    <property type="match status" value="1"/>
</dbReference>
<feature type="region of interest" description="Disordered" evidence="12">
    <location>
        <begin position="221"/>
        <end position="313"/>
    </location>
</feature>
<feature type="domain" description="LIM zinc-binding" evidence="13">
    <location>
        <begin position="34"/>
        <end position="95"/>
    </location>
</feature>
<evidence type="ECO:0000259" key="13">
    <source>
        <dbReference type="PROSITE" id="PS50023"/>
    </source>
</evidence>
<evidence type="ECO:0000256" key="6">
    <source>
        <dbReference type="ARBA" id="ARBA00023125"/>
    </source>
</evidence>
<dbReference type="PROSITE" id="PS00027">
    <property type="entry name" value="HOMEOBOX_1"/>
    <property type="match status" value="1"/>
</dbReference>
<keyword evidence="4 10" id="KW-0862">Zinc</keyword>
<dbReference type="Gene3D" id="1.10.10.60">
    <property type="entry name" value="Homeodomain-like"/>
    <property type="match status" value="1"/>
</dbReference>
<keyword evidence="6 9" id="KW-0238">DNA-binding</keyword>
<dbReference type="SUPFAM" id="SSF57716">
    <property type="entry name" value="Glucocorticoid receptor-like (DNA-binding domain)"/>
    <property type="match status" value="2"/>
</dbReference>
<dbReference type="SUPFAM" id="SSF46689">
    <property type="entry name" value="Homeodomain-like"/>
    <property type="match status" value="1"/>
</dbReference>
<feature type="region of interest" description="Disordered" evidence="12">
    <location>
        <begin position="1"/>
        <end position="22"/>
    </location>
</feature>
<evidence type="ECO:0000256" key="3">
    <source>
        <dbReference type="ARBA" id="ARBA00022737"/>
    </source>
</evidence>
<keyword evidence="7 9" id="KW-0371">Homeobox</keyword>
<gene>
    <name evidence="15" type="ORF">X975_19919</name>
</gene>
<dbReference type="FunFam" id="1.10.10.60:FF:000027">
    <property type="entry name" value="LIM/homeobox protein Lhx9"/>
    <property type="match status" value="1"/>
</dbReference>
<dbReference type="GO" id="GO:0046872">
    <property type="term" value="F:metal ion binding"/>
    <property type="evidence" value="ECO:0007669"/>
    <property type="project" value="UniProtKB-KW"/>
</dbReference>
<evidence type="ECO:0000256" key="4">
    <source>
        <dbReference type="ARBA" id="ARBA00022833"/>
    </source>
</evidence>
<dbReference type="InterPro" id="IPR001356">
    <property type="entry name" value="HD"/>
</dbReference>
<dbReference type="InterPro" id="IPR001781">
    <property type="entry name" value="Znf_LIM"/>
</dbReference>
<accession>A0A087T3Z4</accession>
<organism evidence="15 16">
    <name type="scientific">Stegodyphus mimosarum</name>
    <name type="common">African social velvet spider</name>
    <dbReference type="NCBI Taxonomy" id="407821"/>
    <lineage>
        <taxon>Eukaryota</taxon>
        <taxon>Metazoa</taxon>
        <taxon>Ecdysozoa</taxon>
        <taxon>Arthropoda</taxon>
        <taxon>Chelicerata</taxon>
        <taxon>Arachnida</taxon>
        <taxon>Araneae</taxon>
        <taxon>Araneomorphae</taxon>
        <taxon>Entelegynae</taxon>
        <taxon>Eresoidea</taxon>
        <taxon>Eresidae</taxon>
        <taxon>Stegodyphus</taxon>
    </lineage>
</organism>
<protein>
    <submittedName>
        <fullName evidence="15">LIM/homeobox protein Lhx2</fullName>
    </submittedName>
</protein>
<name>A0A087T3Z4_STEMI</name>
<dbReference type="GO" id="GO:0000981">
    <property type="term" value="F:DNA-binding transcription factor activity, RNA polymerase II-specific"/>
    <property type="evidence" value="ECO:0007669"/>
    <property type="project" value="InterPro"/>
</dbReference>
<evidence type="ECO:0000256" key="8">
    <source>
        <dbReference type="ARBA" id="ARBA00023242"/>
    </source>
</evidence>
<evidence type="ECO:0000256" key="9">
    <source>
        <dbReference type="PROSITE-ProRule" id="PRU00108"/>
    </source>
</evidence>
<dbReference type="Proteomes" id="UP000054359">
    <property type="component" value="Unassembled WGS sequence"/>
</dbReference>
<dbReference type="FunFam" id="2.10.110.10:FF:000177">
    <property type="entry name" value="LIM homeobox 9"/>
    <property type="match status" value="1"/>
</dbReference>
<dbReference type="OrthoDB" id="9990008at2759"/>
<feature type="domain" description="Homeobox" evidence="14">
    <location>
        <begin position="305"/>
        <end position="365"/>
    </location>
</feature>
<dbReference type="InterPro" id="IPR050453">
    <property type="entry name" value="LIM_Homeobox_TF"/>
</dbReference>
<dbReference type="SMART" id="SM00389">
    <property type="entry name" value="HOX"/>
    <property type="match status" value="1"/>
</dbReference>
<dbReference type="FunFam" id="2.10.110.10:FF:000033">
    <property type="entry name" value="LIM/homeobox protein Lhx9 isoform X2"/>
    <property type="match status" value="1"/>
</dbReference>
<feature type="non-terminal residue" evidence="15">
    <location>
        <position position="424"/>
    </location>
</feature>
<feature type="compositionally biased region" description="Low complexity" evidence="12">
    <location>
        <begin position="279"/>
        <end position="301"/>
    </location>
</feature>
<dbReference type="PROSITE" id="PS00478">
    <property type="entry name" value="LIM_DOMAIN_1"/>
    <property type="match status" value="1"/>
</dbReference>
<comment type="subcellular location">
    <subcellularLocation>
        <location evidence="1 9 11">Nucleus</location>
    </subcellularLocation>
</comment>
<keyword evidence="16" id="KW-1185">Reference proteome</keyword>
<keyword evidence="3" id="KW-0677">Repeat</keyword>
<dbReference type="GO" id="GO:0000977">
    <property type="term" value="F:RNA polymerase II transcription regulatory region sequence-specific DNA binding"/>
    <property type="evidence" value="ECO:0007669"/>
    <property type="project" value="TreeGrafter"/>
</dbReference>
<dbReference type="PROSITE" id="PS50023">
    <property type="entry name" value="LIM_DOMAIN_2"/>
    <property type="match status" value="2"/>
</dbReference>
<feature type="compositionally biased region" description="Polar residues" evidence="12">
    <location>
        <begin position="221"/>
        <end position="242"/>
    </location>
</feature>
<evidence type="ECO:0000256" key="2">
    <source>
        <dbReference type="ARBA" id="ARBA00022723"/>
    </source>
</evidence>
<feature type="domain" description="LIM zinc-binding" evidence="13">
    <location>
        <begin position="96"/>
        <end position="158"/>
    </location>
</feature>
<dbReference type="PANTHER" id="PTHR24208">
    <property type="entry name" value="LIM/HOMEOBOX PROTEIN LHX"/>
    <property type="match status" value="1"/>
</dbReference>
<dbReference type="CDD" id="cd09377">
    <property type="entry name" value="LIM2_Lhx2_Lhx9"/>
    <property type="match status" value="1"/>
</dbReference>
<dbReference type="OMA" id="YERPYLC"/>
<sequence length="424" mass="48121">MLVVCGSSGSEGGYIPEDSRSTVNGRPSITTTPVRCAGCGGSISDRYYLLAVDRQWHVSCLTCCQCKVQLDSELTCFSRDGHIYCKEDYYRMFSVKRCTRCHLSISPSDLVMRAREHVYHLHCFTCATCNKPLTKGEYFGLKEDIIYCKVHYEMLLQYERPYLCPQPCLKEEEDVTNCEKSSSALDEERLCPHIRCQNFQQTSNLQIPCNLEVFPNFHQQRTNGSLEHPTRTVTTIVKTSGQKGRPRKQKSFLSSSLLLPHRGPSVTSSDDHCSLSGDHQSPLQHSSSSLAAVGSDSSTSSEHLTRPKRMRTSFKHHQLRAMKSYFSINHNPDAKDLKQLSQKTGLSKRVLQVWFQNARAKWRRNLLRQQSQGPEIAQDCKPLSELASQPQFCDPFRLGSSLIDIQPTPITQEEQNIQTFTNLL</sequence>
<dbReference type="EMBL" id="KK113293">
    <property type="protein sequence ID" value="KFM59833.1"/>
    <property type="molecule type" value="Genomic_DNA"/>
</dbReference>
<keyword evidence="8 9" id="KW-0539">Nucleus</keyword>
<evidence type="ECO:0000313" key="15">
    <source>
        <dbReference type="EMBL" id="KFM59833.1"/>
    </source>
</evidence>
<evidence type="ECO:0000256" key="11">
    <source>
        <dbReference type="RuleBase" id="RU000682"/>
    </source>
</evidence>
<evidence type="ECO:0000256" key="12">
    <source>
        <dbReference type="SAM" id="MobiDB-lite"/>
    </source>
</evidence>
<keyword evidence="2 10" id="KW-0479">Metal-binding</keyword>
<evidence type="ECO:0000256" key="10">
    <source>
        <dbReference type="PROSITE-ProRule" id="PRU00125"/>
    </source>
</evidence>
<feature type="DNA-binding region" description="Homeobox" evidence="9">
    <location>
        <begin position="307"/>
        <end position="366"/>
    </location>
</feature>